<feature type="transmembrane region" description="Helical" evidence="2">
    <location>
        <begin position="76"/>
        <end position="98"/>
    </location>
</feature>
<proteinExistence type="predicted"/>
<protein>
    <submittedName>
        <fullName evidence="3">Uncharacterized protein</fullName>
    </submittedName>
</protein>
<gene>
    <name evidence="3" type="ORF">EB796_022553</name>
</gene>
<dbReference type="EMBL" id="VXIV02003252">
    <property type="protein sequence ID" value="KAF6019136.1"/>
    <property type="molecule type" value="Genomic_DNA"/>
</dbReference>
<evidence type="ECO:0000313" key="3">
    <source>
        <dbReference type="EMBL" id="KAF6019136.1"/>
    </source>
</evidence>
<evidence type="ECO:0000256" key="1">
    <source>
        <dbReference type="SAM" id="MobiDB-lite"/>
    </source>
</evidence>
<feature type="region of interest" description="Disordered" evidence="1">
    <location>
        <begin position="131"/>
        <end position="164"/>
    </location>
</feature>
<keyword evidence="2" id="KW-0812">Transmembrane</keyword>
<feature type="compositionally biased region" description="Pro residues" evidence="1">
    <location>
        <begin position="138"/>
        <end position="150"/>
    </location>
</feature>
<comment type="caution">
    <text evidence="3">The sequence shown here is derived from an EMBL/GenBank/DDBJ whole genome shotgun (WGS) entry which is preliminary data.</text>
</comment>
<sequence length="164" mass="17868">MPYCNADSPTAVATINGYIYYSHSPKSFASYSGSGTVRAYLYRVSYSLRGEVTTAMYTDSGNSYYNSSGASAGSTALIVIVVIVAVAVKIGLIVLCVWRWSRRVAYRRYQTNTTVVTVAQPTTTVVQSSVPYGRLQEPYPPPTQFPPPPSYSMNQHQGGHMTLG</sequence>
<keyword evidence="2" id="KW-1133">Transmembrane helix</keyword>
<accession>A0A7J7J030</accession>
<dbReference type="Proteomes" id="UP000593567">
    <property type="component" value="Unassembled WGS sequence"/>
</dbReference>
<name>A0A7J7J030_BUGNE</name>
<evidence type="ECO:0000256" key="2">
    <source>
        <dbReference type="SAM" id="Phobius"/>
    </source>
</evidence>
<keyword evidence="2" id="KW-0472">Membrane</keyword>
<organism evidence="3 4">
    <name type="scientific">Bugula neritina</name>
    <name type="common">Brown bryozoan</name>
    <name type="synonym">Sertularia neritina</name>
    <dbReference type="NCBI Taxonomy" id="10212"/>
    <lineage>
        <taxon>Eukaryota</taxon>
        <taxon>Metazoa</taxon>
        <taxon>Spiralia</taxon>
        <taxon>Lophotrochozoa</taxon>
        <taxon>Bryozoa</taxon>
        <taxon>Gymnolaemata</taxon>
        <taxon>Cheilostomatida</taxon>
        <taxon>Flustrina</taxon>
        <taxon>Buguloidea</taxon>
        <taxon>Bugulidae</taxon>
        <taxon>Bugula</taxon>
    </lineage>
</organism>
<keyword evidence="4" id="KW-1185">Reference proteome</keyword>
<reference evidence="3" key="1">
    <citation type="submission" date="2020-06" db="EMBL/GenBank/DDBJ databases">
        <title>Draft genome of Bugula neritina, a colonial animal packing powerful symbionts and potential medicines.</title>
        <authorList>
            <person name="Rayko M."/>
        </authorList>
    </citation>
    <scope>NUCLEOTIDE SEQUENCE [LARGE SCALE GENOMIC DNA]</scope>
    <source>
        <strain evidence="3">Kwan_BN1</strain>
    </source>
</reference>
<evidence type="ECO:0000313" key="4">
    <source>
        <dbReference type="Proteomes" id="UP000593567"/>
    </source>
</evidence>
<dbReference type="AlphaFoldDB" id="A0A7J7J030"/>